<dbReference type="InterPro" id="IPR050784">
    <property type="entry name" value="IAP"/>
</dbReference>
<dbReference type="EMBL" id="CAJNOQ010038925">
    <property type="protein sequence ID" value="CAF1614552.1"/>
    <property type="molecule type" value="Genomic_DNA"/>
</dbReference>
<dbReference type="Gene3D" id="1.10.1170.10">
    <property type="entry name" value="Inhibitor Of Apoptosis Protein (2mihbC-IAP-1), Chain A"/>
    <property type="match status" value="1"/>
</dbReference>
<dbReference type="Proteomes" id="UP000681722">
    <property type="component" value="Unassembled WGS sequence"/>
</dbReference>
<dbReference type="Proteomes" id="UP000663829">
    <property type="component" value="Unassembled WGS sequence"/>
</dbReference>
<sequence>NIEIVLSQVCNQQYIEIHKRQLYTSWPRDVPSPSVDDLFRAGFFYSGNKTIVTCFYCNGSLQNWGEKDNPMIEHARWFPRCPYIKQLCGDDLFQKIQQSKRISQQQAHTNTQQQQDSMTKSNASLLNVNSVVPQNSPSAQLQISDESALSRLVSARLDLPVSQRLLNKFKLSIIKRVFEDQLRLKLDDFETDGDMHMACVILQKQIQVIDGNKENIVIPSQKLREITEKNKQEVIDQTNFTMEQDEKIQKETPEMVISTSSSTNAVEKGMHVLEDERSKVTKDDLTVFRGKNPIERVKRLYDVLEGGETFGVHSLRSPGSVCELWSISSRLPDMST</sequence>
<accession>A0A816C180</accession>
<dbReference type="CDD" id="cd00022">
    <property type="entry name" value="BIR"/>
    <property type="match status" value="1"/>
</dbReference>
<name>A0A816C180_9BILA</name>
<comment type="caution">
    <text evidence="1">The sequence shown here is derived from an EMBL/GenBank/DDBJ whole genome shotgun (WGS) entry which is preliminary data.</text>
</comment>
<proteinExistence type="predicted"/>
<dbReference type="PROSITE" id="PS50143">
    <property type="entry name" value="BIR_REPEAT_2"/>
    <property type="match status" value="1"/>
</dbReference>
<dbReference type="Pfam" id="PF00653">
    <property type="entry name" value="BIR"/>
    <property type="match status" value="1"/>
</dbReference>
<dbReference type="InterPro" id="IPR001370">
    <property type="entry name" value="BIR_rpt"/>
</dbReference>
<evidence type="ECO:0000313" key="2">
    <source>
        <dbReference type="EMBL" id="CAF4499999.1"/>
    </source>
</evidence>
<dbReference type="EMBL" id="CAJOBC010105829">
    <property type="protein sequence ID" value="CAF4499999.1"/>
    <property type="molecule type" value="Genomic_DNA"/>
</dbReference>
<evidence type="ECO:0000313" key="1">
    <source>
        <dbReference type="EMBL" id="CAF1614552.1"/>
    </source>
</evidence>
<dbReference type="OrthoDB" id="4034597at2759"/>
<evidence type="ECO:0000313" key="3">
    <source>
        <dbReference type="Proteomes" id="UP000663829"/>
    </source>
</evidence>
<dbReference type="SMART" id="SM00238">
    <property type="entry name" value="BIR"/>
    <property type="match status" value="1"/>
</dbReference>
<dbReference type="PANTHER" id="PTHR10044:SF139">
    <property type="entry name" value="DEATH-ASSOCIATED INHIBITOR OF APOPTOSIS 2"/>
    <property type="match status" value="1"/>
</dbReference>
<dbReference type="GO" id="GO:0051726">
    <property type="term" value="P:regulation of cell cycle"/>
    <property type="evidence" value="ECO:0007669"/>
    <property type="project" value="TreeGrafter"/>
</dbReference>
<feature type="non-terminal residue" evidence="1">
    <location>
        <position position="336"/>
    </location>
</feature>
<dbReference type="GO" id="GO:0005634">
    <property type="term" value="C:nucleus"/>
    <property type="evidence" value="ECO:0007669"/>
    <property type="project" value="TreeGrafter"/>
</dbReference>
<dbReference type="PANTHER" id="PTHR10044">
    <property type="entry name" value="INHIBITOR OF APOPTOSIS"/>
    <property type="match status" value="1"/>
</dbReference>
<dbReference type="SUPFAM" id="SSF57924">
    <property type="entry name" value="Inhibitor of apoptosis (IAP) repeat"/>
    <property type="match status" value="1"/>
</dbReference>
<dbReference type="AlphaFoldDB" id="A0A816C180"/>
<organism evidence="1 3">
    <name type="scientific">Didymodactylos carnosus</name>
    <dbReference type="NCBI Taxonomy" id="1234261"/>
    <lineage>
        <taxon>Eukaryota</taxon>
        <taxon>Metazoa</taxon>
        <taxon>Spiralia</taxon>
        <taxon>Gnathifera</taxon>
        <taxon>Rotifera</taxon>
        <taxon>Eurotatoria</taxon>
        <taxon>Bdelloidea</taxon>
        <taxon>Philodinida</taxon>
        <taxon>Philodinidae</taxon>
        <taxon>Didymodactylos</taxon>
    </lineage>
</organism>
<dbReference type="GO" id="GO:0005737">
    <property type="term" value="C:cytoplasm"/>
    <property type="evidence" value="ECO:0007669"/>
    <property type="project" value="TreeGrafter"/>
</dbReference>
<gene>
    <name evidence="1" type="ORF">GPM918_LOCUS43324</name>
    <name evidence="2" type="ORF">SRO942_LOCUS44786</name>
</gene>
<protein>
    <recommendedName>
        <fullName evidence="4">Inhibitor of apoptosis 2</fullName>
    </recommendedName>
</protein>
<keyword evidence="3" id="KW-1185">Reference proteome</keyword>
<evidence type="ECO:0008006" key="4">
    <source>
        <dbReference type="Google" id="ProtNLM"/>
    </source>
</evidence>
<reference evidence="1" key="1">
    <citation type="submission" date="2021-02" db="EMBL/GenBank/DDBJ databases">
        <authorList>
            <person name="Nowell W R."/>
        </authorList>
    </citation>
    <scope>NUCLEOTIDE SEQUENCE</scope>
</reference>